<dbReference type="Pfam" id="PF00112">
    <property type="entry name" value="Peptidase_C1"/>
    <property type="match status" value="1"/>
</dbReference>
<dbReference type="SMART" id="SM00645">
    <property type="entry name" value="Pept_C1"/>
    <property type="match status" value="1"/>
</dbReference>
<dbReference type="SUPFAM" id="SSF57184">
    <property type="entry name" value="Growth factor receptor domain"/>
    <property type="match status" value="1"/>
</dbReference>
<keyword evidence="3" id="KW-1133">Transmembrane helix</keyword>
<dbReference type="InterPro" id="IPR013128">
    <property type="entry name" value="Peptidase_C1A"/>
</dbReference>
<comment type="similarity">
    <text evidence="1">Belongs to the peptidase C1 family.</text>
</comment>
<dbReference type="InterPro" id="IPR025661">
    <property type="entry name" value="Pept_asp_AS"/>
</dbReference>
<feature type="transmembrane region" description="Helical" evidence="3">
    <location>
        <begin position="31"/>
        <end position="50"/>
    </location>
</feature>
<dbReference type="Gene3D" id="3.90.70.10">
    <property type="entry name" value="Cysteine proteinases"/>
    <property type="match status" value="1"/>
</dbReference>
<evidence type="ECO:0000256" key="3">
    <source>
        <dbReference type="SAM" id="Phobius"/>
    </source>
</evidence>
<evidence type="ECO:0000256" key="1">
    <source>
        <dbReference type="ARBA" id="ARBA00008455"/>
    </source>
</evidence>
<reference evidence="5 6" key="1">
    <citation type="journal article" date="2010" name="Science">
        <title>Genomic analysis of organismal complexity in the multicellular green alga Volvox carteri.</title>
        <authorList>
            <person name="Prochnik S.E."/>
            <person name="Umen J."/>
            <person name="Nedelcu A.M."/>
            <person name="Hallmann A."/>
            <person name="Miller S.M."/>
            <person name="Nishii I."/>
            <person name="Ferris P."/>
            <person name="Kuo A."/>
            <person name="Mitros T."/>
            <person name="Fritz-Laylin L.K."/>
            <person name="Hellsten U."/>
            <person name="Chapman J."/>
            <person name="Simakov O."/>
            <person name="Rensing S.A."/>
            <person name="Terry A."/>
            <person name="Pangilinan J."/>
            <person name="Kapitonov V."/>
            <person name="Jurka J."/>
            <person name="Salamov A."/>
            <person name="Shapiro H."/>
            <person name="Schmutz J."/>
            <person name="Grimwood J."/>
            <person name="Lindquist E."/>
            <person name="Lucas S."/>
            <person name="Grigoriev I.V."/>
            <person name="Schmitt R."/>
            <person name="Kirk D."/>
            <person name="Rokhsar D.S."/>
        </authorList>
    </citation>
    <scope>NUCLEOTIDE SEQUENCE [LARGE SCALE GENOMIC DNA]</scope>
    <source>
        <strain evidence="6">f. Nagariensis / Eve</strain>
    </source>
</reference>
<dbReference type="InterPro" id="IPR009030">
    <property type="entry name" value="Growth_fac_rcpt_cys_sf"/>
</dbReference>
<evidence type="ECO:0000256" key="2">
    <source>
        <dbReference type="SAM" id="MobiDB-lite"/>
    </source>
</evidence>
<dbReference type="InterPro" id="IPR000668">
    <property type="entry name" value="Peptidase_C1A_C"/>
</dbReference>
<keyword evidence="3" id="KW-0472">Membrane</keyword>
<accession>D8UDP6</accession>
<feature type="region of interest" description="Disordered" evidence="2">
    <location>
        <begin position="648"/>
        <end position="674"/>
    </location>
</feature>
<dbReference type="SUPFAM" id="SSF54001">
    <property type="entry name" value="Cysteine proteinases"/>
    <property type="match status" value="1"/>
</dbReference>
<dbReference type="EMBL" id="GL378386">
    <property type="protein sequence ID" value="EFJ42131.1"/>
    <property type="molecule type" value="Genomic_DNA"/>
</dbReference>
<dbReference type="GO" id="GO:0006508">
    <property type="term" value="P:proteolysis"/>
    <property type="evidence" value="ECO:0007669"/>
    <property type="project" value="InterPro"/>
</dbReference>
<evidence type="ECO:0000313" key="6">
    <source>
        <dbReference type="Proteomes" id="UP000001058"/>
    </source>
</evidence>
<dbReference type="KEGG" id="vcn:VOLCADRAFT_107389"/>
<dbReference type="PROSITE" id="PS00640">
    <property type="entry name" value="THIOL_PROTEASE_ASN"/>
    <property type="match status" value="1"/>
</dbReference>
<dbReference type="OrthoDB" id="538292at2759"/>
<dbReference type="STRING" id="3068.D8UDP6"/>
<dbReference type="InParanoid" id="D8UDP6"/>
<dbReference type="InterPro" id="IPR038765">
    <property type="entry name" value="Papain-like_cys_pep_sf"/>
</dbReference>
<evidence type="ECO:0000259" key="4">
    <source>
        <dbReference type="SMART" id="SM00645"/>
    </source>
</evidence>
<evidence type="ECO:0000313" key="5">
    <source>
        <dbReference type="EMBL" id="EFJ42131.1"/>
    </source>
</evidence>
<proteinExistence type="inferred from homology"/>
<organism evidence="6">
    <name type="scientific">Volvox carteri f. nagariensis</name>
    <dbReference type="NCBI Taxonomy" id="3068"/>
    <lineage>
        <taxon>Eukaryota</taxon>
        <taxon>Viridiplantae</taxon>
        <taxon>Chlorophyta</taxon>
        <taxon>core chlorophytes</taxon>
        <taxon>Chlorophyceae</taxon>
        <taxon>CS clade</taxon>
        <taxon>Chlamydomonadales</taxon>
        <taxon>Volvocaceae</taxon>
        <taxon>Volvox</taxon>
    </lineage>
</organism>
<sequence>MKALQHLLNLAAPCVDLTEAMAPRVMSTLRNIALFIPAMLYLWGLGYALLSRVVIRPCRCMTLHTFPPGTTCPAVDGYDFYQLQEIPAAYILSPSSSASASATPASLAADCRRTPRCNAFTAAGDLLIAPMQPAFSIMDGSAADVKPCDGTYVSKRTLSGLCLPDGENVDTMRLAAAKKTLDMMAAAAAASKVSAKLKGKKFDPRNAESLSRDDISKAFTDAKTPLAQSSSTMGSYTYTDVVKAVAYPAWDSRVNGSYNYVSPVKDQGLAETAVAVAGNMSAANIDLSEHWLFFCNGVDTAASCDNGWYATSATKALAVKTIPYEANYPYNPSVPTCTLHSAPERRAGGIFKKAYITDLTVAKNHIRTSGAVITYFAVYNDFFYWPVSSKPYVWDGVSPLAGYQQVVTIGYNDTGSYWIAKNSWGTGWGDNGFFRISYSANVGFMSGSGDNIIGLRWAPSSVPPPPPPPAPVVCGDGTCSTGETCSSCAADCGACVVCGDGFCSGGETCLTCQADCGTRLSNGTLTCCGDGVCNAGGGETCASCPGDCGRCSTCNRNGICEPALGEKCYSSSTSGCTDCGFCSSAYCGDGKCTGSRRGYSETCYTCPTDCGRCRDTTFCGDGRCNGVENGTTCSRDCLLWRVPSVTIGTPSNGNGNNGNGNGKGRRQLRWTVKP</sequence>
<dbReference type="GO" id="GO:0008234">
    <property type="term" value="F:cysteine-type peptidase activity"/>
    <property type="evidence" value="ECO:0007669"/>
    <property type="project" value="InterPro"/>
</dbReference>
<dbReference type="Proteomes" id="UP000001058">
    <property type="component" value="Unassembled WGS sequence"/>
</dbReference>
<dbReference type="RefSeq" id="XP_002956828.1">
    <property type="nucleotide sequence ID" value="XM_002956782.1"/>
</dbReference>
<feature type="domain" description="Peptidase C1A papain C-terminal" evidence="4">
    <location>
        <begin position="246"/>
        <end position="451"/>
    </location>
</feature>
<keyword evidence="6" id="KW-1185">Reference proteome</keyword>
<keyword evidence="3" id="KW-0812">Transmembrane</keyword>
<name>D8UDP6_VOLCA</name>
<gene>
    <name evidence="5" type="ORF">VOLCADRAFT_107389</name>
</gene>
<dbReference type="GeneID" id="9622548"/>
<dbReference type="PANTHER" id="PTHR12411">
    <property type="entry name" value="CYSTEINE PROTEASE FAMILY C1-RELATED"/>
    <property type="match status" value="1"/>
</dbReference>
<protein>
    <recommendedName>
        <fullName evidence="4">Peptidase C1A papain C-terminal domain-containing protein</fullName>
    </recommendedName>
</protein>
<dbReference type="AlphaFoldDB" id="D8UDP6"/>
<dbReference type="eggNOG" id="KOG1543">
    <property type="taxonomic scope" value="Eukaryota"/>
</dbReference>